<dbReference type="PANTHER" id="PTHR38780">
    <property type="entry name" value="PROTEIN TUSC"/>
    <property type="match status" value="1"/>
</dbReference>
<dbReference type="Gene3D" id="3.40.1260.10">
    <property type="entry name" value="DsrEFH-like"/>
    <property type="match status" value="1"/>
</dbReference>
<accession>A0ABU3VZY3</accession>
<comment type="caution">
    <text evidence="2">The sequence shown here is derived from an EMBL/GenBank/DDBJ whole genome shotgun (WGS) entry which is preliminary data.</text>
</comment>
<dbReference type="InterPro" id="IPR003787">
    <property type="entry name" value="Sulphur_relay_DsrE/F-like"/>
</dbReference>
<dbReference type="RefSeq" id="WP_316974328.1">
    <property type="nucleotide sequence ID" value="NZ_JAWIIJ010000009.1"/>
</dbReference>
<organism evidence="2 3">
    <name type="scientific">Marinobacter xestospongiae</name>
    <dbReference type="NCBI Taxonomy" id="994319"/>
    <lineage>
        <taxon>Bacteria</taxon>
        <taxon>Pseudomonadati</taxon>
        <taxon>Pseudomonadota</taxon>
        <taxon>Gammaproteobacteria</taxon>
        <taxon>Pseudomonadales</taxon>
        <taxon>Marinobacteraceae</taxon>
        <taxon>Marinobacter</taxon>
    </lineage>
</organism>
<reference evidence="2 3" key="1">
    <citation type="submission" date="2023-10" db="EMBL/GenBank/DDBJ databases">
        <title>Characteristics and mechanism of a salt-tolerant marine origin heterotrophic nitrifying- aerobic denitrifying bacteria Marinobacter xestospongiae HN1.</title>
        <authorList>
            <person name="Qi R."/>
        </authorList>
    </citation>
    <scope>NUCLEOTIDE SEQUENCE [LARGE SCALE GENOMIC DNA]</scope>
    <source>
        <strain evidence="2 3">HN1</strain>
    </source>
</reference>
<evidence type="ECO:0000313" key="3">
    <source>
        <dbReference type="Proteomes" id="UP001269819"/>
    </source>
</evidence>
<dbReference type="SUPFAM" id="SSF75169">
    <property type="entry name" value="DsrEFH-like"/>
    <property type="match status" value="1"/>
</dbReference>
<keyword evidence="3" id="KW-1185">Reference proteome</keyword>
<evidence type="ECO:0000313" key="2">
    <source>
        <dbReference type="EMBL" id="MDV2079849.1"/>
    </source>
</evidence>
<gene>
    <name evidence="2" type="ORF">RYS15_14255</name>
</gene>
<dbReference type="InterPro" id="IPR017462">
    <property type="entry name" value="Sulphur_relay_TusC/DsrF"/>
</dbReference>
<dbReference type="InterPro" id="IPR027396">
    <property type="entry name" value="DsrEFH-like"/>
</dbReference>
<dbReference type="PANTHER" id="PTHR38780:SF1">
    <property type="entry name" value="PROTEIN TUSC"/>
    <property type="match status" value="1"/>
</dbReference>
<dbReference type="EMBL" id="JAWIIJ010000009">
    <property type="protein sequence ID" value="MDV2079849.1"/>
    <property type="molecule type" value="Genomic_DNA"/>
</dbReference>
<protein>
    <submittedName>
        <fullName evidence="2">DsrE family protein</fullName>
    </submittedName>
</protein>
<name>A0ABU3VZY3_9GAMM</name>
<sequence>MSVLVIVDRSPYGSWSGRESMDMALSLAAFDQPVTLLFSGVGVNWLRAGQDPAGIFQKAVERNLAAAPIFGIGALLADQQSLEDFGLDASQCVSGVTPVTVEPTLLARFDDVVCL</sequence>
<evidence type="ECO:0000256" key="1">
    <source>
        <dbReference type="ARBA" id="ARBA00005996"/>
    </source>
</evidence>
<dbReference type="Pfam" id="PF02635">
    <property type="entry name" value="DsrE"/>
    <property type="match status" value="1"/>
</dbReference>
<dbReference type="Proteomes" id="UP001269819">
    <property type="component" value="Unassembled WGS sequence"/>
</dbReference>
<comment type="similarity">
    <text evidence="1">Belongs to the DsrF/TusC family.</text>
</comment>
<proteinExistence type="inferred from homology"/>